<feature type="signal peptide" evidence="2">
    <location>
        <begin position="1"/>
        <end position="20"/>
    </location>
</feature>
<dbReference type="PANTHER" id="PTHR44279:SF2">
    <property type="entry name" value="HYDROXYSTEROID (11-BETA) DEHYDROGENASE 1-LIKE B-RELATED"/>
    <property type="match status" value="1"/>
</dbReference>
<evidence type="ECO:0000313" key="3">
    <source>
        <dbReference type="Ensembl" id="ENSOTSP00005034081.1"/>
    </source>
</evidence>
<keyword evidence="2" id="KW-0732">Signal</keyword>
<dbReference type="InterPro" id="IPR036291">
    <property type="entry name" value="NAD(P)-bd_dom_sf"/>
</dbReference>
<keyword evidence="4" id="KW-1185">Reference proteome</keyword>
<dbReference type="PANTHER" id="PTHR44279">
    <property type="entry name" value="HYDROXYSTEROID (11-BETA) DEHYDROGENASE 1-LIKE B-RELATED"/>
    <property type="match status" value="1"/>
</dbReference>
<dbReference type="SUPFAM" id="SSF51735">
    <property type="entry name" value="NAD(P)-binding Rossmann-fold domains"/>
    <property type="match status" value="1"/>
</dbReference>
<comment type="similarity">
    <text evidence="1">Belongs to the short-chain dehydrogenases/reductases (SDR) family.</text>
</comment>
<dbReference type="GO" id="GO:0016491">
    <property type="term" value="F:oxidoreductase activity"/>
    <property type="evidence" value="ECO:0007669"/>
    <property type="project" value="TreeGrafter"/>
</dbReference>
<organism evidence="3 4">
    <name type="scientific">Oncorhynchus tshawytscha</name>
    <name type="common">Chinook salmon</name>
    <name type="synonym">Salmo tshawytscha</name>
    <dbReference type="NCBI Taxonomy" id="74940"/>
    <lineage>
        <taxon>Eukaryota</taxon>
        <taxon>Metazoa</taxon>
        <taxon>Chordata</taxon>
        <taxon>Craniata</taxon>
        <taxon>Vertebrata</taxon>
        <taxon>Euteleostomi</taxon>
        <taxon>Actinopterygii</taxon>
        <taxon>Neopterygii</taxon>
        <taxon>Teleostei</taxon>
        <taxon>Protacanthopterygii</taxon>
        <taxon>Salmoniformes</taxon>
        <taxon>Salmonidae</taxon>
        <taxon>Salmoninae</taxon>
        <taxon>Oncorhynchus</taxon>
    </lineage>
</organism>
<dbReference type="AlphaFoldDB" id="A0A8C8FHL0"/>
<dbReference type="Gene3D" id="3.40.50.720">
    <property type="entry name" value="NAD(P)-binding Rossmann-like Domain"/>
    <property type="match status" value="1"/>
</dbReference>
<feature type="chain" id="PRO_5034903340" evidence="2">
    <location>
        <begin position="21"/>
        <end position="132"/>
    </location>
</feature>
<dbReference type="InterPro" id="IPR051253">
    <property type="entry name" value="11-beta-HSD"/>
</dbReference>
<dbReference type="GeneTree" id="ENSGT00940000162487"/>
<dbReference type="Ensembl" id="ENSOTST00005036982.2">
    <property type="protein sequence ID" value="ENSOTSP00005034081.1"/>
    <property type="gene ID" value="ENSOTSG00005016051.2"/>
</dbReference>
<proteinExistence type="inferred from homology"/>
<name>A0A8C8FHL0_ONCTS</name>
<accession>A0A8C8FHL0</accession>
<dbReference type="Pfam" id="PF00106">
    <property type="entry name" value="adh_short"/>
    <property type="match status" value="1"/>
</dbReference>
<dbReference type="InterPro" id="IPR002347">
    <property type="entry name" value="SDR_fam"/>
</dbReference>
<reference evidence="3" key="1">
    <citation type="submission" date="2025-08" db="UniProtKB">
        <authorList>
            <consortium name="Ensembl"/>
        </authorList>
    </citation>
    <scope>IDENTIFICATION</scope>
</reference>
<evidence type="ECO:0000256" key="2">
    <source>
        <dbReference type="SAM" id="SignalP"/>
    </source>
</evidence>
<reference evidence="3" key="2">
    <citation type="submission" date="2025-09" db="UniProtKB">
        <authorList>
            <consortium name="Ensembl"/>
        </authorList>
    </citation>
    <scope>IDENTIFICATION</scope>
</reference>
<dbReference type="Proteomes" id="UP000694402">
    <property type="component" value="Unassembled WGS sequence"/>
</dbReference>
<sequence>MFSIWLMAVLWKDTFDPVLQQVLVTGASTGIGEQVAYHYSKMGGQNVITARKELALQKVAENSTSLGAQKALYVTGDVCTLVYIFKLSFCPAECLDILVLNHIGSSPFAIWNGDRAHVRELMQIRFVFSPLY</sequence>
<evidence type="ECO:0000313" key="4">
    <source>
        <dbReference type="Proteomes" id="UP000694402"/>
    </source>
</evidence>
<evidence type="ECO:0000256" key="1">
    <source>
        <dbReference type="ARBA" id="ARBA00006484"/>
    </source>
</evidence>
<protein>
    <submittedName>
        <fullName evidence="3">Uncharacterized protein</fullName>
    </submittedName>
</protein>